<feature type="domain" description="Response regulatory" evidence="10">
    <location>
        <begin position="24"/>
        <end position="139"/>
    </location>
</feature>
<dbReference type="AlphaFoldDB" id="A0A2G9GTH6"/>
<evidence type="ECO:0000256" key="6">
    <source>
        <dbReference type="ARBA" id="ARBA00023163"/>
    </source>
</evidence>
<reference evidence="13" key="1">
    <citation type="journal article" date="2018" name="Gigascience">
        <title>Genome assembly of the Pink Ipe (Handroanthus impetiginosus, Bignoniaceae), a highly valued, ecologically keystone Neotropical timber forest tree.</title>
        <authorList>
            <person name="Silva-Junior O.B."/>
            <person name="Grattapaglia D."/>
            <person name="Novaes E."/>
            <person name="Collevatti R.G."/>
        </authorList>
    </citation>
    <scope>NUCLEOTIDE SEQUENCE [LARGE SCALE GENOMIC DNA]</scope>
    <source>
        <strain evidence="13">cv. UFG-1</strain>
    </source>
</reference>
<dbReference type="InterPro" id="IPR011006">
    <property type="entry name" value="CheY-like_superfamily"/>
</dbReference>
<dbReference type="InterPro" id="IPR045279">
    <property type="entry name" value="ARR-like"/>
</dbReference>
<gene>
    <name evidence="12" type="ORF">CDL12_18827</name>
</gene>
<keyword evidence="6" id="KW-0804">Transcription</keyword>
<dbReference type="EMBL" id="NKXS01003762">
    <property type="protein sequence ID" value="PIN08594.1"/>
    <property type="molecule type" value="Genomic_DNA"/>
</dbReference>
<dbReference type="GO" id="GO:0009736">
    <property type="term" value="P:cytokinin-activated signaling pathway"/>
    <property type="evidence" value="ECO:0007669"/>
    <property type="project" value="InterPro"/>
</dbReference>
<dbReference type="PANTHER" id="PTHR43874">
    <property type="entry name" value="TWO-COMPONENT RESPONSE REGULATOR"/>
    <property type="match status" value="1"/>
</dbReference>
<feature type="domain" description="HTH myb-type" evidence="11">
    <location>
        <begin position="207"/>
        <end position="266"/>
    </location>
</feature>
<comment type="caution">
    <text evidence="12">The sequence shown here is derived from an EMBL/GenBank/DDBJ whole genome shotgun (WGS) entry which is preliminary data.</text>
</comment>
<evidence type="ECO:0008006" key="14">
    <source>
        <dbReference type="Google" id="ProtNLM"/>
    </source>
</evidence>
<sequence length="613" mass="66475">MDGETITLSSSNSDELKRSVGSVSILVVDDDTTCLSIVAAILKKFKYEVVTVKHPSDALCTLRIKGGAFDLVVSDVHMPDMNGFDLQQAIAQEFHLPVVLMSADEEEGLAVKGLENGAAYFIMKPVSPDDLRDLWQFASMKKKSKVVIEESHEEEESSTGKNNSNEIAVSAGSVSEEIVLNKRKSKKKYPRKEGSGAQKGESSQSGSQKRTKITWTNSLHNRFLEAIRSIGLDRAVPKKILEVMNVPGLTRENVASHLQKYRIFLRRVSDASYKVQHPGDHKGFSRNFGPTFESSGLTNPSTLILNRIRQSQSPPGTHVAPMPNQASSSNLITQSGFGQSRLLGSSLKPNVGNTNLTRQNDRLSTRLVQNNYQTFTSAEGNLLEDLSSGISTSIVMNLSGGYQVLPRGSIGTSSTITSIPSNFTHGTNYVGYSISNIKHLAESGHGEIQPNATTRTDENINVDQLSHYVGASSSFGANNNGGGQLSDIIAAYRVLAPSNPTIGPTFGLSEFGNILSGQPHSLEDSTLDAQGNIQSHTQENRGETITSTNFYGGMSHLEIVPAIGRATNQEQITQGSINSQEFGTHTQINETAFLPPNQCVAFLFCVPYIDHKI</sequence>
<evidence type="ECO:0000256" key="9">
    <source>
        <dbReference type="SAM" id="MobiDB-lite"/>
    </source>
</evidence>
<feature type="region of interest" description="Disordered" evidence="9">
    <location>
        <begin position="148"/>
        <end position="167"/>
    </location>
</feature>
<keyword evidence="13" id="KW-1185">Reference proteome</keyword>
<dbReference type="SUPFAM" id="SSF52172">
    <property type="entry name" value="CheY-like"/>
    <property type="match status" value="1"/>
</dbReference>
<dbReference type="PROSITE" id="PS51294">
    <property type="entry name" value="HTH_MYB"/>
    <property type="match status" value="1"/>
</dbReference>
<feature type="modified residue" description="4-aspartylphosphate" evidence="8">
    <location>
        <position position="75"/>
    </location>
</feature>
<evidence type="ECO:0000313" key="13">
    <source>
        <dbReference type="Proteomes" id="UP000231279"/>
    </source>
</evidence>
<dbReference type="Pfam" id="PF00249">
    <property type="entry name" value="Myb_DNA-binding"/>
    <property type="match status" value="1"/>
</dbReference>
<feature type="region of interest" description="Disordered" evidence="9">
    <location>
        <begin position="182"/>
        <end position="213"/>
    </location>
</feature>
<dbReference type="Proteomes" id="UP000231279">
    <property type="component" value="Unassembled WGS sequence"/>
</dbReference>
<evidence type="ECO:0000259" key="10">
    <source>
        <dbReference type="PROSITE" id="PS50110"/>
    </source>
</evidence>
<evidence type="ECO:0000256" key="8">
    <source>
        <dbReference type="PROSITE-ProRule" id="PRU00169"/>
    </source>
</evidence>
<dbReference type="STRING" id="429701.A0A2G9GTH6"/>
<dbReference type="PANTHER" id="PTHR43874:SF19">
    <property type="entry name" value="RESPONSE REGULATOR 23-RELATED"/>
    <property type="match status" value="1"/>
</dbReference>
<dbReference type="Pfam" id="PF00072">
    <property type="entry name" value="Response_reg"/>
    <property type="match status" value="1"/>
</dbReference>
<evidence type="ECO:0000256" key="3">
    <source>
        <dbReference type="ARBA" id="ARBA00023012"/>
    </source>
</evidence>
<dbReference type="GO" id="GO:0005634">
    <property type="term" value="C:nucleus"/>
    <property type="evidence" value="ECO:0007669"/>
    <property type="project" value="UniProtKB-SubCell"/>
</dbReference>
<dbReference type="GO" id="GO:0003677">
    <property type="term" value="F:DNA binding"/>
    <property type="evidence" value="ECO:0007669"/>
    <property type="project" value="InterPro"/>
</dbReference>
<accession>A0A2G9GTH6</accession>
<keyword evidence="2 8" id="KW-0597">Phosphoprotein</keyword>
<dbReference type="InterPro" id="IPR017930">
    <property type="entry name" value="Myb_dom"/>
</dbReference>
<dbReference type="GO" id="GO:0000160">
    <property type="term" value="P:phosphorelay signal transduction system"/>
    <property type="evidence" value="ECO:0007669"/>
    <property type="project" value="UniProtKB-KW"/>
</dbReference>
<keyword evidence="4" id="KW-0805">Transcription regulation</keyword>
<organism evidence="12 13">
    <name type="scientific">Handroanthus impetiginosus</name>
    <dbReference type="NCBI Taxonomy" id="429701"/>
    <lineage>
        <taxon>Eukaryota</taxon>
        <taxon>Viridiplantae</taxon>
        <taxon>Streptophyta</taxon>
        <taxon>Embryophyta</taxon>
        <taxon>Tracheophyta</taxon>
        <taxon>Spermatophyta</taxon>
        <taxon>Magnoliopsida</taxon>
        <taxon>eudicotyledons</taxon>
        <taxon>Gunneridae</taxon>
        <taxon>Pentapetalae</taxon>
        <taxon>asterids</taxon>
        <taxon>lamiids</taxon>
        <taxon>Lamiales</taxon>
        <taxon>Bignoniaceae</taxon>
        <taxon>Crescentiina</taxon>
        <taxon>Tabebuia alliance</taxon>
        <taxon>Handroanthus</taxon>
    </lineage>
</organism>
<dbReference type="OrthoDB" id="60033at2759"/>
<dbReference type="FunFam" id="1.10.10.60:FF:000007">
    <property type="entry name" value="Two-component response regulator"/>
    <property type="match status" value="1"/>
</dbReference>
<dbReference type="Gene3D" id="1.10.10.60">
    <property type="entry name" value="Homeodomain-like"/>
    <property type="match status" value="1"/>
</dbReference>
<evidence type="ECO:0000256" key="5">
    <source>
        <dbReference type="ARBA" id="ARBA00023159"/>
    </source>
</evidence>
<evidence type="ECO:0000256" key="2">
    <source>
        <dbReference type="ARBA" id="ARBA00022553"/>
    </source>
</evidence>
<dbReference type="NCBIfam" id="TIGR01557">
    <property type="entry name" value="myb_SHAQKYF"/>
    <property type="match status" value="1"/>
</dbReference>
<dbReference type="CDD" id="cd17584">
    <property type="entry name" value="REC_typeB_ARR-like"/>
    <property type="match status" value="1"/>
</dbReference>
<keyword evidence="5" id="KW-0010">Activator</keyword>
<dbReference type="InterPro" id="IPR006447">
    <property type="entry name" value="Myb_dom_plants"/>
</dbReference>
<dbReference type="SUPFAM" id="SSF46689">
    <property type="entry name" value="Homeodomain-like"/>
    <property type="match status" value="1"/>
</dbReference>
<dbReference type="InterPro" id="IPR001005">
    <property type="entry name" value="SANT/Myb"/>
</dbReference>
<evidence type="ECO:0000256" key="4">
    <source>
        <dbReference type="ARBA" id="ARBA00023015"/>
    </source>
</evidence>
<dbReference type="SMART" id="SM00448">
    <property type="entry name" value="REC"/>
    <property type="match status" value="1"/>
</dbReference>
<dbReference type="InterPro" id="IPR009057">
    <property type="entry name" value="Homeodomain-like_sf"/>
</dbReference>
<evidence type="ECO:0000313" key="12">
    <source>
        <dbReference type="EMBL" id="PIN08594.1"/>
    </source>
</evidence>
<keyword evidence="3" id="KW-0902">Two-component regulatory system</keyword>
<evidence type="ECO:0000256" key="1">
    <source>
        <dbReference type="ARBA" id="ARBA00004123"/>
    </source>
</evidence>
<dbReference type="InterPro" id="IPR001789">
    <property type="entry name" value="Sig_transdc_resp-reg_receiver"/>
</dbReference>
<keyword evidence="7" id="KW-0539">Nucleus</keyword>
<name>A0A2G9GTH6_9LAMI</name>
<dbReference type="PROSITE" id="PS50110">
    <property type="entry name" value="RESPONSE_REGULATORY"/>
    <property type="match status" value="1"/>
</dbReference>
<evidence type="ECO:0000259" key="11">
    <source>
        <dbReference type="PROSITE" id="PS51294"/>
    </source>
</evidence>
<comment type="subcellular location">
    <subcellularLocation>
        <location evidence="1">Nucleus</location>
    </subcellularLocation>
</comment>
<protein>
    <recommendedName>
        <fullName evidence="14">Response regulatory domain-containing protein</fullName>
    </recommendedName>
</protein>
<evidence type="ECO:0000256" key="7">
    <source>
        <dbReference type="ARBA" id="ARBA00023242"/>
    </source>
</evidence>
<feature type="compositionally biased region" description="Low complexity" evidence="9">
    <location>
        <begin position="195"/>
        <end position="208"/>
    </location>
</feature>
<dbReference type="Gene3D" id="3.40.50.2300">
    <property type="match status" value="1"/>
</dbReference>
<proteinExistence type="predicted"/>